<protein>
    <submittedName>
        <fullName evidence="2">Uncharacterized protein</fullName>
    </submittedName>
</protein>
<gene>
    <name evidence="2" type="ORF">LPLAT_LOCUS2666</name>
</gene>
<sequence length="111" mass="12610">MRNLKIQREEELRLQYFKIQYTNNRLASNNPLSILEMPSRRSRNARNASVRQTLLIVLHCFGTSWALRGRYTENMHITIQMPYAERSSSDCNGGGGGGGGGGFKDHRYTTS</sequence>
<evidence type="ECO:0000313" key="3">
    <source>
        <dbReference type="Proteomes" id="UP001497644"/>
    </source>
</evidence>
<keyword evidence="3" id="KW-1185">Reference proteome</keyword>
<reference evidence="2" key="1">
    <citation type="submission" date="2024-04" db="EMBL/GenBank/DDBJ databases">
        <authorList>
            <consortium name="Molecular Ecology Group"/>
        </authorList>
    </citation>
    <scope>NUCLEOTIDE SEQUENCE</scope>
</reference>
<dbReference type="EMBL" id="OZ034834">
    <property type="protein sequence ID" value="CAL1676482.1"/>
    <property type="molecule type" value="Genomic_DNA"/>
</dbReference>
<feature type="region of interest" description="Disordered" evidence="1">
    <location>
        <begin position="86"/>
        <end position="111"/>
    </location>
</feature>
<proteinExistence type="predicted"/>
<dbReference type="AlphaFoldDB" id="A0AAV2N987"/>
<organism evidence="2 3">
    <name type="scientific">Lasius platythorax</name>
    <dbReference type="NCBI Taxonomy" id="488582"/>
    <lineage>
        <taxon>Eukaryota</taxon>
        <taxon>Metazoa</taxon>
        <taxon>Ecdysozoa</taxon>
        <taxon>Arthropoda</taxon>
        <taxon>Hexapoda</taxon>
        <taxon>Insecta</taxon>
        <taxon>Pterygota</taxon>
        <taxon>Neoptera</taxon>
        <taxon>Endopterygota</taxon>
        <taxon>Hymenoptera</taxon>
        <taxon>Apocrita</taxon>
        <taxon>Aculeata</taxon>
        <taxon>Formicoidea</taxon>
        <taxon>Formicidae</taxon>
        <taxon>Formicinae</taxon>
        <taxon>Lasius</taxon>
        <taxon>Lasius</taxon>
    </lineage>
</organism>
<feature type="compositionally biased region" description="Gly residues" evidence="1">
    <location>
        <begin position="92"/>
        <end position="102"/>
    </location>
</feature>
<evidence type="ECO:0000256" key="1">
    <source>
        <dbReference type="SAM" id="MobiDB-lite"/>
    </source>
</evidence>
<dbReference type="Proteomes" id="UP001497644">
    <property type="component" value="Chromosome 11"/>
</dbReference>
<accession>A0AAV2N987</accession>
<evidence type="ECO:0000313" key="2">
    <source>
        <dbReference type="EMBL" id="CAL1676482.1"/>
    </source>
</evidence>
<name>A0AAV2N987_9HYME</name>